<evidence type="ECO:0008006" key="3">
    <source>
        <dbReference type="Google" id="ProtNLM"/>
    </source>
</evidence>
<name>A0A7C2K4P5_UNCW3</name>
<protein>
    <recommendedName>
        <fullName evidence="3">TolC family protein</fullName>
    </recommendedName>
</protein>
<organism evidence="2">
    <name type="scientific">candidate division WOR-3 bacterium</name>
    <dbReference type="NCBI Taxonomy" id="2052148"/>
    <lineage>
        <taxon>Bacteria</taxon>
        <taxon>Bacteria division WOR-3</taxon>
    </lineage>
</organism>
<proteinExistence type="predicted"/>
<evidence type="ECO:0000256" key="1">
    <source>
        <dbReference type="SAM" id="Coils"/>
    </source>
</evidence>
<keyword evidence="1" id="KW-0175">Coiled coil</keyword>
<dbReference type="EMBL" id="DSOL01000269">
    <property type="protein sequence ID" value="HEN28862.1"/>
    <property type="molecule type" value="Genomic_DNA"/>
</dbReference>
<feature type="coiled-coil region" evidence="1">
    <location>
        <begin position="374"/>
        <end position="401"/>
    </location>
</feature>
<sequence>MIFWLILWSQIREFSYSEIVRLFAQKLDSSFAQELQLHKMVDSPKHPDINLQLYAPLKTYTQDVTFFPVFSSPILLKNQNTHYGFQLKIGNICPYFDIYARLEGYDNYFISNVYSPTKQQYIYGGIGIRRDFLRPDKNSISWLLEFVVDWSIQLDIAQKKNEMLFDFKKTVMNYLLYREKIRYETEIMNLLAQIDTIVSKEWIHKVITPEEYFNFKLTFLSVYSKFKDDSLNYIIQYEKIKLIMGVTDSIVITEDTFALEDVLSILPTQPYIRDIKFVRDSLKALAEYYNGLLKCSNVMPGLSFGFEIGGKGVITSEGVEEKLLPSIVNIGVILNFSSLSSINCKKICKSRLENKLSKMRQELFIRNKERILHIERYKENMDRYIHVRKELENLLAIAKNDPLHIKLETFRTYLTMYEEILSKIYFTQLELEKIRSEFL</sequence>
<comment type="caution">
    <text evidence="2">The sequence shown here is derived from an EMBL/GenBank/DDBJ whole genome shotgun (WGS) entry which is preliminary data.</text>
</comment>
<dbReference type="AlphaFoldDB" id="A0A7C2K4P5"/>
<reference evidence="2" key="1">
    <citation type="journal article" date="2020" name="mSystems">
        <title>Genome- and Community-Level Interaction Insights into Carbon Utilization and Element Cycling Functions of Hydrothermarchaeota in Hydrothermal Sediment.</title>
        <authorList>
            <person name="Zhou Z."/>
            <person name="Liu Y."/>
            <person name="Xu W."/>
            <person name="Pan J."/>
            <person name="Luo Z.H."/>
            <person name="Li M."/>
        </authorList>
    </citation>
    <scope>NUCLEOTIDE SEQUENCE [LARGE SCALE GENOMIC DNA]</scope>
    <source>
        <strain evidence="2">SpSt-34</strain>
    </source>
</reference>
<accession>A0A7C2K4P5</accession>
<evidence type="ECO:0000313" key="2">
    <source>
        <dbReference type="EMBL" id="HEN28862.1"/>
    </source>
</evidence>
<gene>
    <name evidence="2" type="ORF">ENQ77_09520</name>
</gene>